<gene>
    <name evidence="1" type="ORF">GGI25_002231</name>
</gene>
<organism evidence="1 2">
    <name type="scientific">Coemansia spiralis</name>
    <dbReference type="NCBI Taxonomy" id="417178"/>
    <lineage>
        <taxon>Eukaryota</taxon>
        <taxon>Fungi</taxon>
        <taxon>Fungi incertae sedis</taxon>
        <taxon>Zoopagomycota</taxon>
        <taxon>Kickxellomycotina</taxon>
        <taxon>Kickxellomycetes</taxon>
        <taxon>Kickxellales</taxon>
        <taxon>Kickxellaceae</taxon>
        <taxon>Coemansia</taxon>
    </lineage>
</organism>
<dbReference type="EMBL" id="JANBTW010000019">
    <property type="protein sequence ID" value="KAJ2678643.1"/>
    <property type="molecule type" value="Genomic_DNA"/>
</dbReference>
<reference evidence="1" key="1">
    <citation type="submission" date="2022-07" db="EMBL/GenBank/DDBJ databases">
        <title>Phylogenomic reconstructions and comparative analyses of Kickxellomycotina fungi.</title>
        <authorList>
            <person name="Reynolds N.K."/>
            <person name="Stajich J.E."/>
            <person name="Barry K."/>
            <person name="Grigoriev I.V."/>
            <person name="Crous P."/>
            <person name="Smith M.E."/>
        </authorList>
    </citation>
    <scope>NUCLEOTIDE SEQUENCE</scope>
    <source>
        <strain evidence="1">NRRL 3115</strain>
    </source>
</reference>
<name>A0A9W8GB66_9FUNG</name>
<dbReference type="PANTHER" id="PTHR13618:SF1">
    <property type="entry name" value="PROTEIN ROGDI HOMOLOG"/>
    <property type="match status" value="1"/>
</dbReference>
<dbReference type="OrthoDB" id="66510at2759"/>
<proteinExistence type="predicted"/>
<dbReference type="Proteomes" id="UP001151518">
    <property type="component" value="Unassembled WGS sequence"/>
</dbReference>
<evidence type="ECO:0000313" key="1">
    <source>
        <dbReference type="EMBL" id="KAJ2678643.1"/>
    </source>
</evidence>
<dbReference type="InterPro" id="IPR028241">
    <property type="entry name" value="RAVE2/Rogdi"/>
</dbReference>
<dbReference type="PANTHER" id="PTHR13618">
    <property type="entry name" value="LEUCINE ZIPPER CONTAINING TRANSCRIPTION FACTOR LZF1"/>
    <property type="match status" value="1"/>
</dbReference>
<dbReference type="Pfam" id="PF10259">
    <property type="entry name" value="Rogdi_lz"/>
    <property type="match status" value="1"/>
</dbReference>
<comment type="caution">
    <text evidence="1">The sequence shown here is derived from an EMBL/GenBank/DDBJ whole genome shotgun (WGS) entry which is preliminary data.</text>
</comment>
<protein>
    <submittedName>
        <fullName evidence="1">Uncharacterized protein</fullName>
    </submittedName>
</protein>
<dbReference type="AlphaFoldDB" id="A0A9W8GB66"/>
<dbReference type="GO" id="GO:0043291">
    <property type="term" value="C:RAVE complex"/>
    <property type="evidence" value="ECO:0007669"/>
    <property type="project" value="TreeGrafter"/>
</dbReference>
<evidence type="ECO:0000313" key="2">
    <source>
        <dbReference type="Proteomes" id="UP001151518"/>
    </source>
</evidence>
<accession>A0A9W8GB66</accession>
<sequence>MSELVHSAESTPLVRHQPEEQAAMERELQWLLHQNIPQSITDVHTELASVSFLSSKSGSTRQTPTQIDLVSAGRHPESKAMGTATIVGTLVTQLSLEITISSQLNQGKPTTIYLKKNESLALRQAQDAQSYVRSAQRKARDIPRFCSSSEALCHVESVLNDIMGAKRMLAADDQHDLMPLQSENTEKFAPALPENLVIECNLKGDTFFAHVYWLKFRHSFKSTGILDAFKRDQSTGHMLVFNGRPAEVRRELLFQARVHDVQRDIEVLDRAAGLCIDVVGQLHAFDSM</sequence>